<accession>A0ABP0XN81</accession>
<reference evidence="1" key="1">
    <citation type="submission" date="2024-02" db="EMBL/GenBank/DDBJ databases">
        <authorList>
            <consortium name="ELIXIR-Norway"/>
            <consortium name="Elixir Norway"/>
        </authorList>
    </citation>
    <scope>NUCLEOTIDE SEQUENCE</scope>
</reference>
<dbReference type="Gene3D" id="3.90.870.10">
    <property type="entry name" value="DHBP synthase"/>
    <property type="match status" value="1"/>
</dbReference>
<dbReference type="EMBL" id="OZ020104">
    <property type="protein sequence ID" value="CAK9279085.1"/>
    <property type="molecule type" value="Genomic_DNA"/>
</dbReference>
<dbReference type="InterPro" id="IPR000422">
    <property type="entry name" value="DHBP_synthase_RibB"/>
</dbReference>
<gene>
    <name evidence="1" type="ORF">CSSPJE1EN1_LOCUS24563</name>
</gene>
<evidence type="ECO:0000313" key="2">
    <source>
        <dbReference type="Proteomes" id="UP001497444"/>
    </source>
</evidence>
<keyword evidence="2" id="KW-1185">Reference proteome</keyword>
<name>A0ABP0XN81_9BRYO</name>
<dbReference type="InterPro" id="IPR017945">
    <property type="entry name" value="DHBP_synth_RibB-like_a/b_dom"/>
</dbReference>
<dbReference type="Proteomes" id="UP001497444">
    <property type="component" value="Chromosome 9"/>
</dbReference>
<proteinExistence type="predicted"/>
<dbReference type="SUPFAM" id="SSF55821">
    <property type="entry name" value="YrdC/RibB"/>
    <property type="match status" value="1"/>
</dbReference>
<evidence type="ECO:0000313" key="1">
    <source>
        <dbReference type="EMBL" id="CAK9279085.1"/>
    </source>
</evidence>
<dbReference type="Pfam" id="PF00926">
    <property type="entry name" value="DHBP_synthase"/>
    <property type="match status" value="1"/>
</dbReference>
<protein>
    <submittedName>
        <fullName evidence="1">Uncharacterized protein</fullName>
    </submittedName>
</protein>
<sequence length="148" mass="16238">MCQGSCSMGFLLDQKSLKIGALHVERSFTCRSHVQLCQEVVNLKNEVDREEEAMTFGEEFHTLGHIFLCIEHAHGLQVQNGHIELSMVLTKLGGIVLILVFGCVMLCKDSDNFGALPLKVVEAWALGKNIPFLTGLDIIKALQGGARS</sequence>
<organism evidence="1 2">
    <name type="scientific">Sphagnum jensenii</name>
    <dbReference type="NCBI Taxonomy" id="128206"/>
    <lineage>
        <taxon>Eukaryota</taxon>
        <taxon>Viridiplantae</taxon>
        <taxon>Streptophyta</taxon>
        <taxon>Embryophyta</taxon>
        <taxon>Bryophyta</taxon>
        <taxon>Sphagnophytina</taxon>
        <taxon>Sphagnopsida</taxon>
        <taxon>Sphagnales</taxon>
        <taxon>Sphagnaceae</taxon>
        <taxon>Sphagnum</taxon>
    </lineage>
</organism>